<keyword evidence="3 6" id="KW-0133">Cell shape</keyword>
<evidence type="ECO:0000256" key="5">
    <source>
        <dbReference type="ARBA" id="ARBA00023316"/>
    </source>
</evidence>
<evidence type="ECO:0000313" key="8">
    <source>
        <dbReference type="EMBL" id="MFC0525397.1"/>
    </source>
</evidence>
<proteinExistence type="predicted"/>
<accession>A0ABV6LSM8</accession>
<dbReference type="Proteomes" id="UP001589836">
    <property type="component" value="Unassembled WGS sequence"/>
</dbReference>
<evidence type="ECO:0000256" key="1">
    <source>
        <dbReference type="ARBA" id="ARBA00004752"/>
    </source>
</evidence>
<keyword evidence="4 6" id="KW-0573">Peptidoglycan synthesis</keyword>
<dbReference type="PANTHER" id="PTHR38589">
    <property type="entry name" value="BLR0621 PROTEIN"/>
    <property type="match status" value="1"/>
</dbReference>
<dbReference type="PROSITE" id="PS52029">
    <property type="entry name" value="LD_TPASE"/>
    <property type="match status" value="1"/>
</dbReference>
<dbReference type="InterPro" id="IPR005490">
    <property type="entry name" value="LD_TPept_cat_dom"/>
</dbReference>
<dbReference type="RefSeq" id="WP_377350623.1">
    <property type="nucleotide sequence ID" value="NZ_JBHLTP010000013.1"/>
</dbReference>
<evidence type="ECO:0000259" key="7">
    <source>
        <dbReference type="PROSITE" id="PS52029"/>
    </source>
</evidence>
<keyword evidence="5 6" id="KW-0961">Cell wall biogenesis/degradation</keyword>
<protein>
    <submittedName>
        <fullName evidence="8">L,D-transpeptidase</fullName>
    </submittedName>
</protein>
<dbReference type="PANTHER" id="PTHR38589:SF1">
    <property type="entry name" value="BLR0621 PROTEIN"/>
    <property type="match status" value="1"/>
</dbReference>
<evidence type="ECO:0000256" key="3">
    <source>
        <dbReference type="ARBA" id="ARBA00022960"/>
    </source>
</evidence>
<dbReference type="CDD" id="cd16913">
    <property type="entry name" value="YkuD_like"/>
    <property type="match status" value="1"/>
</dbReference>
<gene>
    <name evidence="8" type="ORF">ACFFGV_17575</name>
</gene>
<keyword evidence="9" id="KW-1185">Reference proteome</keyword>
<sequence>MEHSQQKLVVTAFDRHSRRAHVVAYEKAGNVWVQALPVMEAVIGKNGVGKLQEGDDKTPLGTYPLGTAFGWGEQPLRMSYPYRIITNQDYWVDDPDSDEYNQWVHVEGDPSEQWKSYEVMNHPLYKYGAVIEYNTNPVVKGKGSAIFIHMKQPDTAFTAGCVALKEADVVRILQWLEEDKHPVIHIRTSE</sequence>
<feature type="active site" description="Proton donor/acceptor" evidence="6">
    <location>
        <position position="149"/>
    </location>
</feature>
<evidence type="ECO:0000256" key="4">
    <source>
        <dbReference type="ARBA" id="ARBA00022984"/>
    </source>
</evidence>
<name>A0ABV6LSM8_9BACI</name>
<evidence type="ECO:0000256" key="2">
    <source>
        <dbReference type="ARBA" id="ARBA00022679"/>
    </source>
</evidence>
<reference evidence="8 9" key="1">
    <citation type="submission" date="2024-09" db="EMBL/GenBank/DDBJ databases">
        <authorList>
            <person name="Sun Q."/>
            <person name="Mori K."/>
        </authorList>
    </citation>
    <scope>NUCLEOTIDE SEQUENCE [LARGE SCALE GENOMIC DNA]</scope>
    <source>
        <strain evidence="8 9">NCAIM B.02529</strain>
    </source>
</reference>
<dbReference type="EMBL" id="JBHLTP010000013">
    <property type="protein sequence ID" value="MFC0525397.1"/>
    <property type="molecule type" value="Genomic_DNA"/>
</dbReference>
<keyword evidence="2" id="KW-0808">Transferase</keyword>
<dbReference type="Pfam" id="PF03734">
    <property type="entry name" value="YkuD"/>
    <property type="match status" value="1"/>
</dbReference>
<comment type="pathway">
    <text evidence="1 6">Cell wall biogenesis; peptidoglycan biosynthesis.</text>
</comment>
<evidence type="ECO:0000256" key="6">
    <source>
        <dbReference type="PROSITE-ProRule" id="PRU01373"/>
    </source>
</evidence>
<feature type="active site" description="Nucleophile" evidence="6">
    <location>
        <position position="161"/>
    </location>
</feature>
<feature type="domain" description="L,D-TPase catalytic" evidence="7">
    <location>
        <begin position="9"/>
        <end position="186"/>
    </location>
</feature>
<organism evidence="8 9">
    <name type="scientific">Pontibacillus salicampi</name>
    <dbReference type="NCBI Taxonomy" id="1449801"/>
    <lineage>
        <taxon>Bacteria</taxon>
        <taxon>Bacillati</taxon>
        <taxon>Bacillota</taxon>
        <taxon>Bacilli</taxon>
        <taxon>Bacillales</taxon>
        <taxon>Bacillaceae</taxon>
        <taxon>Pontibacillus</taxon>
    </lineage>
</organism>
<dbReference type="InterPro" id="IPR038063">
    <property type="entry name" value="Transpep_catalytic_dom"/>
</dbReference>
<evidence type="ECO:0000313" key="9">
    <source>
        <dbReference type="Proteomes" id="UP001589836"/>
    </source>
</evidence>
<dbReference type="SUPFAM" id="SSF141523">
    <property type="entry name" value="L,D-transpeptidase catalytic domain-like"/>
    <property type="match status" value="1"/>
</dbReference>
<comment type="caution">
    <text evidence="8">The sequence shown here is derived from an EMBL/GenBank/DDBJ whole genome shotgun (WGS) entry which is preliminary data.</text>
</comment>